<feature type="transmembrane region" description="Helical" evidence="15">
    <location>
        <begin position="715"/>
        <end position="736"/>
    </location>
</feature>
<organism evidence="16">
    <name type="scientific">Pseudoalteromonas translucida KMM 520</name>
    <dbReference type="NCBI Taxonomy" id="1315283"/>
    <lineage>
        <taxon>Bacteria</taxon>
        <taxon>Pseudomonadati</taxon>
        <taxon>Pseudomonadota</taxon>
        <taxon>Gammaproteobacteria</taxon>
        <taxon>Alteromonadales</taxon>
        <taxon>Pseudoalteromonadaceae</taxon>
        <taxon>Pseudoalteromonas</taxon>
    </lineage>
</organism>
<dbReference type="EMBL" id="CP011034">
    <property type="protein sequence ID" value="ALS33691.1"/>
    <property type="molecule type" value="Genomic_DNA"/>
</dbReference>
<dbReference type="AlphaFoldDB" id="A0A0U2WPB6"/>
<keyword evidence="11 15" id="KW-0135">Cellulose biosynthesis</keyword>
<dbReference type="PANTHER" id="PTHR39083:SF1">
    <property type="entry name" value="CYCLIC DI-GMP-BINDING PROTEIN"/>
    <property type="match status" value="1"/>
</dbReference>
<dbReference type="KEGG" id="ptn:PTRA_a2618"/>
<comment type="similarity">
    <text evidence="4 15">Belongs to the AcsB/BcsB family.</text>
</comment>
<evidence type="ECO:0000256" key="13">
    <source>
        <dbReference type="ARBA" id="ARBA00023136"/>
    </source>
</evidence>
<comment type="pathway">
    <text evidence="3 15">Glycan metabolism; bacterial cellulose biosynthesis.</text>
</comment>
<dbReference type="GO" id="GO:0030244">
    <property type="term" value="P:cellulose biosynthetic process"/>
    <property type="evidence" value="ECO:0007669"/>
    <property type="project" value="UniProtKB-KW"/>
</dbReference>
<protein>
    <recommendedName>
        <fullName evidence="6 15">Cyclic di-GMP-binding protein</fullName>
    </recommendedName>
    <alternativeName>
        <fullName evidence="14 15">Cellulose synthase regulatory subunit</fullName>
    </alternativeName>
</protein>
<dbReference type="Proteomes" id="UP000065261">
    <property type="component" value="Chromosome I"/>
</dbReference>
<evidence type="ECO:0000256" key="3">
    <source>
        <dbReference type="ARBA" id="ARBA00005186"/>
    </source>
</evidence>
<dbReference type="GO" id="GO:0006011">
    <property type="term" value="P:UDP-alpha-D-glucose metabolic process"/>
    <property type="evidence" value="ECO:0007669"/>
    <property type="project" value="InterPro"/>
</dbReference>
<gene>
    <name evidence="16" type="ORF">PTRA_a2618</name>
</gene>
<keyword evidence="13 15" id="KW-0472">Membrane</keyword>
<evidence type="ECO:0000256" key="12">
    <source>
        <dbReference type="ARBA" id="ARBA00022989"/>
    </source>
</evidence>
<dbReference type="NCBIfam" id="NF008330">
    <property type="entry name" value="PRK11114.2-4"/>
    <property type="match status" value="1"/>
</dbReference>
<dbReference type="Gene3D" id="2.60.120.260">
    <property type="entry name" value="Galactose-binding domain-like"/>
    <property type="match status" value="2"/>
</dbReference>
<evidence type="ECO:0000256" key="6">
    <source>
        <dbReference type="ARBA" id="ARBA00021844"/>
    </source>
</evidence>
<evidence type="ECO:0000256" key="2">
    <source>
        <dbReference type="ARBA" id="ARBA00004377"/>
    </source>
</evidence>
<evidence type="ECO:0000256" key="4">
    <source>
        <dbReference type="ARBA" id="ARBA00010714"/>
    </source>
</evidence>
<accession>A0A0U2WPB6</accession>
<dbReference type="PANTHER" id="PTHR39083">
    <property type="entry name" value="CYCLIC DI-GMP-BINDING PROTEIN"/>
    <property type="match status" value="1"/>
</dbReference>
<proteinExistence type="inferred from homology"/>
<dbReference type="GO" id="GO:0005886">
    <property type="term" value="C:plasma membrane"/>
    <property type="evidence" value="ECO:0007669"/>
    <property type="project" value="UniProtKB-SubCell"/>
</dbReference>
<dbReference type="RefSeq" id="WP_058373861.1">
    <property type="nucleotide sequence ID" value="NZ_CP011034.1"/>
</dbReference>
<dbReference type="PRINTS" id="PR01440">
    <property type="entry name" value="CELLSNTHASEB"/>
</dbReference>
<evidence type="ECO:0000256" key="11">
    <source>
        <dbReference type="ARBA" id="ARBA00022916"/>
    </source>
</evidence>
<comment type="function">
    <text evidence="1 15">Binds the cellulose synthase activator, bis-(3'-5') cyclic diguanylic acid (c-di-GMP).</text>
</comment>
<dbReference type="InterPro" id="IPR003920">
    <property type="entry name" value="Cell_synth_B"/>
</dbReference>
<evidence type="ECO:0000256" key="7">
    <source>
        <dbReference type="ARBA" id="ARBA00022475"/>
    </source>
</evidence>
<evidence type="ECO:0000256" key="5">
    <source>
        <dbReference type="ARBA" id="ARBA00011437"/>
    </source>
</evidence>
<evidence type="ECO:0000313" key="17">
    <source>
        <dbReference type="Proteomes" id="UP000065261"/>
    </source>
</evidence>
<evidence type="ECO:0000256" key="10">
    <source>
        <dbReference type="ARBA" id="ARBA00022692"/>
    </source>
</evidence>
<sequence>MIKKLLNTLTLLLFTSTAWHVIAIEPMPNKSLFVNGYPESAAVSSLQLDFNALGFTSYKLDGVNNNSSVDFTNSIDKLSKNLMLNFSYTNSPSLLANVSHLKVYFNENLVTVLPVNKQLGAVENVVTHNIHLNSKYIQDFNQIRFELVGYYDLTCHDYHNRSIWIEISKSSNITLDQTELAIDSRLEYLPEPFFDSKDFSKLNLPFIFATTPNKEAIAAAATLSSWFGAQADWRGAQFPLLKNKAPNEHSVVFITNDSKPDFLRDYPDVDKPTIEIISNPIYRYKKMLLIVGKDTADLKTAVTGLAFGHKLMTGRSASIEAINQLPLREAYDAPRWLRGDRPVHFDELIDYPKQLQAQGLNNGPVKLNVRLAPDLFTWREKGIPITLQYRNTPESSVLDSRLNMLINQEFISGFLLSKNDSLLNKTKTIMPLIGNTDTTKNAEDFSLNGINLAIRNELNFDFRFGVLKKGECSVVPAGGEYGVIDGNSNIDVSGFHHYIALPDLNVFANSGFPFTKYADLHQTLVILDDNPTPEAITLLLNLTGRFGAITGYPGHRLEIQSVSDDNSNYDDKDIMIITAANTAVSDIDENAPTSKLLRNNHRVIKQAFYNGAYDADTTEDVQVSLVSSGDLAVIAGFQSPFDSERSIVSLTASTNSAYKLLDTAFNKSQWLSQIKGSAAVITSQGVSSVKADDTYFVGYVPVYTLIWFHLSDHPFWLAFLSILTLLLISFIIWRLLQALTYKRLAEGDK</sequence>
<evidence type="ECO:0000256" key="1">
    <source>
        <dbReference type="ARBA" id="ARBA00002057"/>
    </source>
</evidence>
<evidence type="ECO:0000256" key="8">
    <source>
        <dbReference type="ARBA" id="ARBA00022519"/>
    </source>
</evidence>
<comment type="subcellular location">
    <subcellularLocation>
        <location evidence="2">Cell inner membrane</location>
        <topology evidence="2">Single-pass membrane protein</topology>
    </subcellularLocation>
</comment>
<dbReference type="OrthoDB" id="9806702at2"/>
<keyword evidence="9 15" id="KW-0973">c-di-GMP</keyword>
<evidence type="ECO:0000256" key="15">
    <source>
        <dbReference type="RuleBase" id="RU365021"/>
    </source>
</evidence>
<feature type="signal peptide" evidence="15">
    <location>
        <begin position="1"/>
        <end position="20"/>
    </location>
</feature>
<dbReference type="NCBIfam" id="NF008323">
    <property type="entry name" value="PRK11114.1-1"/>
    <property type="match status" value="1"/>
</dbReference>
<dbReference type="PATRIC" id="fig|1315283.4.peg.2281"/>
<dbReference type="InterPro" id="IPR018513">
    <property type="entry name" value="Cell_synthase_bac"/>
</dbReference>
<keyword evidence="12 15" id="KW-1133">Transmembrane helix</keyword>
<reference evidence="16 17" key="1">
    <citation type="submission" date="2015-03" db="EMBL/GenBank/DDBJ databases">
        <authorList>
            <person name="Murphy D."/>
        </authorList>
    </citation>
    <scope>NUCLEOTIDE SEQUENCE [LARGE SCALE GENOMIC DNA]</scope>
    <source>
        <strain evidence="16 17">KMM 520</strain>
    </source>
</reference>
<keyword evidence="7 15" id="KW-1003">Cell membrane</keyword>
<dbReference type="UniPathway" id="UPA00694"/>
<keyword evidence="10 15" id="KW-0812">Transmembrane</keyword>
<keyword evidence="15" id="KW-0732">Signal</keyword>
<name>A0A0U2WPB6_9GAMM</name>
<evidence type="ECO:0000256" key="14">
    <source>
        <dbReference type="ARBA" id="ARBA00033444"/>
    </source>
</evidence>
<keyword evidence="8 15" id="KW-0997">Cell inner membrane</keyword>
<evidence type="ECO:0000256" key="9">
    <source>
        <dbReference type="ARBA" id="ARBA00022636"/>
    </source>
</evidence>
<feature type="chain" id="PRO_5015212010" description="Cyclic di-GMP-binding protein" evidence="15">
    <location>
        <begin position="21"/>
        <end position="749"/>
    </location>
</feature>
<evidence type="ECO:0000313" key="16">
    <source>
        <dbReference type="EMBL" id="ALS33691.1"/>
    </source>
</evidence>
<dbReference type="Pfam" id="PF03170">
    <property type="entry name" value="BcsB"/>
    <property type="match status" value="1"/>
</dbReference>
<comment type="subunit">
    <text evidence="5 15">Tightly associated with the cellulose synthase catalytic subunit.</text>
</comment>